<sequence>MLERTSVLDVVRATLLESAIQEGLAARNAYRSPRTKKRTTRKIEPLVEKR</sequence>
<protein>
    <submittedName>
        <fullName evidence="2">Uncharacterized protein</fullName>
    </submittedName>
</protein>
<feature type="compositionally biased region" description="Basic and acidic residues" evidence="1">
    <location>
        <begin position="41"/>
        <end position="50"/>
    </location>
</feature>
<dbReference type="RefSeq" id="WP_205633848.1">
    <property type="nucleotide sequence ID" value="NZ_CP012333.1"/>
</dbReference>
<keyword evidence="3" id="KW-1185">Reference proteome</keyword>
<gene>
    <name evidence="2" type="ORF">AKJ09_06792</name>
</gene>
<accession>A0A0K1Q2Y2</accession>
<dbReference type="AlphaFoldDB" id="A0A0K1Q2Y2"/>
<organism evidence="2 3">
    <name type="scientific">Labilithrix luteola</name>
    <dbReference type="NCBI Taxonomy" id="1391654"/>
    <lineage>
        <taxon>Bacteria</taxon>
        <taxon>Pseudomonadati</taxon>
        <taxon>Myxococcota</taxon>
        <taxon>Polyangia</taxon>
        <taxon>Polyangiales</taxon>
        <taxon>Labilitrichaceae</taxon>
        <taxon>Labilithrix</taxon>
    </lineage>
</organism>
<evidence type="ECO:0000313" key="2">
    <source>
        <dbReference type="EMBL" id="AKV00129.1"/>
    </source>
</evidence>
<evidence type="ECO:0000256" key="1">
    <source>
        <dbReference type="SAM" id="MobiDB-lite"/>
    </source>
</evidence>
<reference evidence="2 3" key="1">
    <citation type="submission" date="2015-08" db="EMBL/GenBank/DDBJ databases">
        <authorList>
            <person name="Babu N.S."/>
            <person name="Beckwith C.J."/>
            <person name="Beseler K.G."/>
            <person name="Brison A."/>
            <person name="Carone J.V."/>
            <person name="Caskin T.P."/>
            <person name="Diamond M."/>
            <person name="Durham M.E."/>
            <person name="Foxe J.M."/>
            <person name="Go M."/>
            <person name="Henderson B.A."/>
            <person name="Jones I.B."/>
            <person name="McGettigan J.A."/>
            <person name="Micheletti S.J."/>
            <person name="Nasrallah M.E."/>
            <person name="Ortiz D."/>
            <person name="Piller C.R."/>
            <person name="Privatt S.R."/>
            <person name="Schneider S.L."/>
            <person name="Sharp S."/>
            <person name="Smith T.C."/>
            <person name="Stanton J.D."/>
            <person name="Ullery H.E."/>
            <person name="Wilson R.J."/>
            <person name="Serrano M.G."/>
            <person name="Buck G."/>
            <person name="Lee V."/>
            <person name="Wang Y."/>
            <person name="Carvalho R."/>
            <person name="Voegtly L."/>
            <person name="Shi R."/>
            <person name="Duckworth R."/>
            <person name="Johnson A."/>
            <person name="Loviza R."/>
            <person name="Walstead R."/>
            <person name="Shah Z."/>
            <person name="Kiflezghi M."/>
            <person name="Wade K."/>
            <person name="Ball S.L."/>
            <person name="Bradley K.W."/>
            <person name="Asai D.J."/>
            <person name="Bowman C.A."/>
            <person name="Russell D.A."/>
            <person name="Pope W.H."/>
            <person name="Jacobs-Sera D."/>
            <person name="Hendrix R.W."/>
            <person name="Hatfull G.F."/>
        </authorList>
    </citation>
    <scope>NUCLEOTIDE SEQUENCE [LARGE SCALE GENOMIC DNA]</scope>
    <source>
        <strain evidence="2 3">DSM 27648</strain>
    </source>
</reference>
<proteinExistence type="predicted"/>
<dbReference type="KEGG" id="llu:AKJ09_06792"/>
<dbReference type="EMBL" id="CP012333">
    <property type="protein sequence ID" value="AKV00129.1"/>
    <property type="molecule type" value="Genomic_DNA"/>
</dbReference>
<feature type="region of interest" description="Disordered" evidence="1">
    <location>
        <begin position="31"/>
        <end position="50"/>
    </location>
</feature>
<name>A0A0K1Q2Y2_9BACT</name>
<evidence type="ECO:0000313" key="3">
    <source>
        <dbReference type="Proteomes" id="UP000064967"/>
    </source>
</evidence>
<dbReference type="Proteomes" id="UP000064967">
    <property type="component" value="Chromosome"/>
</dbReference>